<dbReference type="InterPro" id="IPR005579">
    <property type="entry name" value="Cgr1-like"/>
</dbReference>
<dbReference type="GO" id="GO:0006364">
    <property type="term" value="P:rRNA processing"/>
    <property type="evidence" value="ECO:0007669"/>
    <property type="project" value="UniProtKB-UniRule"/>
</dbReference>
<evidence type="ECO:0000313" key="10">
    <source>
        <dbReference type="EMBL" id="KAJ7630799.1"/>
    </source>
</evidence>
<keyword evidence="5 8" id="KW-0698">rRNA processing</keyword>
<comment type="function">
    <text evidence="1 8">Involved in nucleolar integrity and required for processing of the pre-rRNA for the 60S ribosome subunit.</text>
</comment>
<dbReference type="Pfam" id="PF03879">
    <property type="entry name" value="Cgr1"/>
    <property type="match status" value="1"/>
</dbReference>
<reference evidence="10" key="1">
    <citation type="submission" date="2023-03" db="EMBL/GenBank/DDBJ databases">
        <title>Massive genome expansion in bonnet fungi (Mycena s.s.) driven by repeated elements and novel gene families across ecological guilds.</title>
        <authorList>
            <consortium name="Lawrence Berkeley National Laboratory"/>
            <person name="Harder C.B."/>
            <person name="Miyauchi S."/>
            <person name="Viragh M."/>
            <person name="Kuo A."/>
            <person name="Thoen E."/>
            <person name="Andreopoulos B."/>
            <person name="Lu D."/>
            <person name="Skrede I."/>
            <person name="Drula E."/>
            <person name="Henrissat B."/>
            <person name="Morin E."/>
            <person name="Kohler A."/>
            <person name="Barry K."/>
            <person name="LaButti K."/>
            <person name="Morin E."/>
            <person name="Salamov A."/>
            <person name="Lipzen A."/>
            <person name="Mereny Z."/>
            <person name="Hegedus B."/>
            <person name="Baldrian P."/>
            <person name="Stursova M."/>
            <person name="Weitz H."/>
            <person name="Taylor A."/>
            <person name="Grigoriev I.V."/>
            <person name="Nagy L.G."/>
            <person name="Martin F."/>
            <person name="Kauserud H."/>
        </authorList>
    </citation>
    <scope>NUCLEOTIDE SEQUENCE</scope>
    <source>
        <strain evidence="10">9284</strain>
    </source>
</reference>
<dbReference type="EMBL" id="JARKIF010000009">
    <property type="protein sequence ID" value="KAJ7630799.1"/>
    <property type="molecule type" value="Genomic_DNA"/>
</dbReference>
<evidence type="ECO:0000313" key="11">
    <source>
        <dbReference type="Proteomes" id="UP001221142"/>
    </source>
</evidence>
<accession>A0AAD7BU63</accession>
<comment type="similarity">
    <text evidence="3 8">Belongs to the CGR1 family.</text>
</comment>
<feature type="compositionally biased region" description="Basic and acidic residues" evidence="9">
    <location>
        <begin position="38"/>
        <end position="65"/>
    </location>
</feature>
<keyword evidence="7 8" id="KW-0539">Nucleus</keyword>
<name>A0AAD7BU63_9AGAR</name>
<evidence type="ECO:0000256" key="8">
    <source>
        <dbReference type="RuleBase" id="RU363084"/>
    </source>
</evidence>
<dbReference type="Proteomes" id="UP001221142">
    <property type="component" value="Unassembled WGS sequence"/>
</dbReference>
<comment type="subcellular location">
    <subcellularLocation>
        <location evidence="2 8">Nucleus</location>
        <location evidence="2 8">Nucleolus</location>
    </subcellularLocation>
</comment>
<sequence length="137" mass="15242">MDSSSVPAPVVLPLAPSSAGRVVLPLAPSSAGRVSGKRHLEAPQKRHSVDRSHLQDGVKTKWEDRVTQTKKAHAIKKLQQELADEKQAEIVRRREITQARKKAAAERARLEEDKAKMGARKAERMRRRAGRSKKVNG</sequence>
<evidence type="ECO:0000256" key="5">
    <source>
        <dbReference type="ARBA" id="ARBA00022552"/>
    </source>
</evidence>
<evidence type="ECO:0000256" key="9">
    <source>
        <dbReference type="SAM" id="MobiDB-lite"/>
    </source>
</evidence>
<feature type="region of interest" description="Disordered" evidence="9">
    <location>
        <begin position="107"/>
        <end position="137"/>
    </location>
</feature>
<evidence type="ECO:0000256" key="2">
    <source>
        <dbReference type="ARBA" id="ARBA00004604"/>
    </source>
</evidence>
<comment type="caution">
    <text evidence="10">The sequence shown here is derived from an EMBL/GenBank/DDBJ whole genome shotgun (WGS) entry which is preliminary data.</text>
</comment>
<dbReference type="AlphaFoldDB" id="A0AAD7BU63"/>
<keyword evidence="6" id="KW-0175">Coiled coil</keyword>
<feature type="compositionally biased region" description="Basic and acidic residues" evidence="9">
    <location>
        <begin position="107"/>
        <end position="122"/>
    </location>
</feature>
<keyword evidence="4 8" id="KW-0690">Ribosome biogenesis</keyword>
<evidence type="ECO:0000256" key="3">
    <source>
        <dbReference type="ARBA" id="ARBA00007869"/>
    </source>
</evidence>
<feature type="region of interest" description="Disordered" evidence="9">
    <location>
        <begin position="30"/>
        <end position="65"/>
    </location>
</feature>
<dbReference type="GO" id="GO:0005730">
    <property type="term" value="C:nucleolus"/>
    <property type="evidence" value="ECO:0007669"/>
    <property type="project" value="UniProtKB-SubCell"/>
</dbReference>
<proteinExistence type="inferred from homology"/>
<evidence type="ECO:0000256" key="4">
    <source>
        <dbReference type="ARBA" id="ARBA00022517"/>
    </source>
</evidence>
<keyword evidence="11" id="KW-1185">Reference proteome</keyword>
<gene>
    <name evidence="10" type="ORF">FB45DRAFT_1058740</name>
</gene>
<evidence type="ECO:0000256" key="6">
    <source>
        <dbReference type="ARBA" id="ARBA00023054"/>
    </source>
</evidence>
<evidence type="ECO:0000256" key="1">
    <source>
        <dbReference type="ARBA" id="ARBA00004090"/>
    </source>
</evidence>
<organism evidence="10 11">
    <name type="scientific">Roridomyces roridus</name>
    <dbReference type="NCBI Taxonomy" id="1738132"/>
    <lineage>
        <taxon>Eukaryota</taxon>
        <taxon>Fungi</taxon>
        <taxon>Dikarya</taxon>
        <taxon>Basidiomycota</taxon>
        <taxon>Agaricomycotina</taxon>
        <taxon>Agaricomycetes</taxon>
        <taxon>Agaricomycetidae</taxon>
        <taxon>Agaricales</taxon>
        <taxon>Marasmiineae</taxon>
        <taxon>Mycenaceae</taxon>
        <taxon>Roridomyces</taxon>
    </lineage>
</organism>
<protein>
    <recommendedName>
        <fullName evidence="8">rRNA-processing protein</fullName>
    </recommendedName>
</protein>
<evidence type="ECO:0000256" key="7">
    <source>
        <dbReference type="ARBA" id="ARBA00023242"/>
    </source>
</evidence>
<feature type="compositionally biased region" description="Basic residues" evidence="9">
    <location>
        <begin position="123"/>
        <end position="137"/>
    </location>
</feature>